<dbReference type="InterPro" id="IPR017441">
    <property type="entry name" value="Protein_kinase_ATP_BS"/>
</dbReference>
<dbReference type="InterPro" id="IPR011993">
    <property type="entry name" value="PH-like_dom_sf"/>
</dbReference>
<dbReference type="PANTHER" id="PTHR22826:SF106">
    <property type="entry name" value="TRIO, ISOFORM A"/>
    <property type="match status" value="1"/>
</dbReference>
<dbReference type="STRING" id="520822.A0A195BGJ4"/>
<dbReference type="GO" id="GO:0005085">
    <property type="term" value="F:guanyl-nucleotide exchange factor activity"/>
    <property type="evidence" value="ECO:0007669"/>
    <property type="project" value="UniProtKB-KW"/>
</dbReference>
<dbReference type="FunFam" id="1.20.900.10:FF:000008">
    <property type="entry name" value="rho guanine nucleotide exchange factor 25"/>
    <property type="match status" value="1"/>
</dbReference>
<gene>
    <name evidence="14" type="ORF">ALC53_05796</name>
</gene>
<evidence type="ECO:0000256" key="3">
    <source>
        <dbReference type="ARBA" id="ARBA00022443"/>
    </source>
</evidence>
<name>A0A195BGJ4_9HYME</name>
<keyword evidence="7" id="KW-0067">ATP-binding</keyword>
<feature type="compositionally biased region" description="Basic residues" evidence="8">
    <location>
        <begin position="164"/>
        <end position="178"/>
    </location>
</feature>
<accession>A0A195BGJ4</accession>
<evidence type="ECO:0000256" key="2">
    <source>
        <dbReference type="ARBA" id="ARBA00006692"/>
    </source>
</evidence>
<organism evidence="14 15">
    <name type="scientific">Atta colombica</name>
    <dbReference type="NCBI Taxonomy" id="520822"/>
    <lineage>
        <taxon>Eukaryota</taxon>
        <taxon>Metazoa</taxon>
        <taxon>Ecdysozoa</taxon>
        <taxon>Arthropoda</taxon>
        <taxon>Hexapoda</taxon>
        <taxon>Insecta</taxon>
        <taxon>Pterygota</taxon>
        <taxon>Neoptera</taxon>
        <taxon>Endopterygota</taxon>
        <taxon>Hymenoptera</taxon>
        <taxon>Apocrita</taxon>
        <taxon>Aculeata</taxon>
        <taxon>Formicoidea</taxon>
        <taxon>Formicidae</taxon>
        <taxon>Myrmicinae</taxon>
        <taxon>Atta</taxon>
    </lineage>
</organism>
<keyword evidence="4" id="KW-0963">Cytoplasm</keyword>
<dbReference type="SMART" id="SM00220">
    <property type="entry name" value="S_TKc"/>
    <property type="match status" value="1"/>
</dbReference>
<dbReference type="InterPro" id="IPR036179">
    <property type="entry name" value="Ig-like_dom_sf"/>
</dbReference>
<dbReference type="PROSITE" id="PS50002">
    <property type="entry name" value="SH3"/>
    <property type="match status" value="1"/>
</dbReference>
<evidence type="ECO:0000256" key="6">
    <source>
        <dbReference type="PROSITE-ProRule" id="PRU00192"/>
    </source>
</evidence>
<evidence type="ECO:0000313" key="14">
    <source>
        <dbReference type="EMBL" id="KYM83749.1"/>
    </source>
</evidence>
<sequence>MTSPAGKPATIAQKARRKISLPWFRQGSAAPSHVTLSRQHTIDTPSSFQARLLRRQPSLAQTGVVEMTWVVADHMAAPGSKELSVTKGQQVEVLENGNANASTTGGLPNAGEWTLVRLPLTPGQTEPAAEGLVPTSALKQPPTASCKTSPSRKASTQQQSHQYQHQHHHHHHHHHHHQPQQQQQQQSHHHPYHQQQINQAIQTQQQQQQQQTAVTSSTSANTLPPTCCVTGIPSMTQQTSSLTALSSTVLSPMEDADNAGSDGSGSVTSTNSPGNKRRVFSGRKWLPPSLRKLSQGKVEKTNTAAPTSSPPLIGPKGEDEGEEEEGEGEEQQEVEVDVDADVTESDDTVVTSLQEQNGEDADDDLELPPPMKPITESILVATANGPSGSTIPSELPGKRSASLSERTKILDGGGATTADLSEIEQIVKERMEQHTENQERHSLMRTPNGKSLTLSNEEEYCNATINAITSDESDPESSAIAKRQFVIRELVDTERDYVNDLKQIVEGYMALMRNPECEIPLPEDLRAGKDKMVFGNVEAIYEWHRDFFLKALERCLECPEELGPLFKRYERKLHMYVVYCQNKPVSEYIVSEYIDTYFEELRQKLGHRLQLCDLLIKPVQRITKYQLLLREALRLTERTQRLSEIEGLRAAAHVMRVIPKAANDMMDVGRLQGFDGKITAQGKLLLHGPLLVSEISNITMRGREWQVFLFEQNIIFSETVGKKTQFTNPVYIYKAHIQVNNMSLEDSNDDLDKFIIRSTDPRNPGLGFSCSVAEESSGPRRQEWVDTITAILQTQRDFLKAIQSPIAYQKELTKDPLTTTTTEPVIRTTVSVPPTLIVSESMNRDYRMNQQPLQRSQTGGLECVQPRTPSPTKSRLNFLEGFKNTLRTRSPIRNNSIPVVPGARVRLAADWGKLHAGDELVVSHLDGPGLVVSPVNTRDELWIPASLIPNSTISRSWSFRPRKIDFARCHDTDPRELSIETHNADNATVAWRKEGENQYIRENDRYQFQRSAGFVYLQINGCRISDSGIYHCHLIGETDSSSVGISLYIVGGKSSTSARVLACSKVEIDWDRQEISGVSCNIECRILPSQQWVAISKQVNEPPVLLDVSTDASYSFRVVDNDGRTTSPSIVVTLSRSDIGGTEWEAKQFISRYLELDELGNGRFGTVRRARDKGTGQEVALKQIPRHKQSRLLTRAEYDVLASTHHANIVRAFALFENAPRSGVDTIVLELVRGPTLFAYLSKKTEYTEAMATRYTCQLLSALHWLHCRSRAHLDIKPENILIDHETDQVKVIDLGEAVKAPIDEIVPPPADLEFAAPESVLGRPTGTYTDMWAVGVFIYVLLSGLSPFLDDSVEETTANILKCDFCFPDEYFKIISSDAKELLRKMLCLRGEDRMNAETCLGSPWLKISTGATIPSTRMTAFIERRAHCFKLRQDHNDSFHS</sequence>
<evidence type="ECO:0000259" key="13">
    <source>
        <dbReference type="PROSITE" id="PS50835"/>
    </source>
</evidence>
<dbReference type="GO" id="GO:0004672">
    <property type="term" value="F:protein kinase activity"/>
    <property type="evidence" value="ECO:0007669"/>
    <property type="project" value="InterPro"/>
</dbReference>
<dbReference type="PROSITE" id="PS50835">
    <property type="entry name" value="IG_LIKE"/>
    <property type="match status" value="1"/>
</dbReference>
<feature type="domain" description="Protein kinase" evidence="12">
    <location>
        <begin position="1153"/>
        <end position="1407"/>
    </location>
</feature>
<keyword evidence="7" id="KW-0547">Nucleotide-binding</keyword>
<comment type="subcellular location">
    <subcellularLocation>
        <location evidence="1">Cytoplasm</location>
    </subcellularLocation>
</comment>
<dbReference type="Gene3D" id="3.30.200.20">
    <property type="entry name" value="Phosphorylase Kinase, domain 1"/>
    <property type="match status" value="1"/>
</dbReference>
<feature type="compositionally biased region" description="Polar residues" evidence="8">
    <location>
        <begin position="142"/>
        <end position="156"/>
    </location>
</feature>
<dbReference type="CDD" id="cd00160">
    <property type="entry name" value="RhoGEF"/>
    <property type="match status" value="1"/>
</dbReference>
<comment type="similarity">
    <text evidence="2">Belongs to the protein kinase superfamily. CAMK Ser/Thr protein kinase family.</text>
</comment>
<feature type="compositionally biased region" description="Acidic residues" evidence="8">
    <location>
        <begin position="319"/>
        <end position="343"/>
    </location>
</feature>
<keyword evidence="5" id="KW-0344">Guanine-nucleotide releasing factor</keyword>
<reference evidence="14 15" key="1">
    <citation type="submission" date="2015-09" db="EMBL/GenBank/DDBJ databases">
        <title>Atta colombica WGS genome.</title>
        <authorList>
            <person name="Nygaard S."/>
            <person name="Hu H."/>
            <person name="Boomsma J."/>
            <person name="Zhang G."/>
        </authorList>
    </citation>
    <scope>NUCLEOTIDE SEQUENCE [LARGE SCALE GENOMIC DNA]</scope>
    <source>
        <strain evidence="14">Treedump-2</strain>
        <tissue evidence="14">Whole body</tissue>
    </source>
</reference>
<evidence type="ECO:0000259" key="10">
    <source>
        <dbReference type="PROSITE" id="PS50003"/>
    </source>
</evidence>
<dbReference type="InterPro" id="IPR051336">
    <property type="entry name" value="RhoGEF_Guanine_NuclExch_SF"/>
</dbReference>
<keyword evidence="3 6" id="KW-0728">SH3 domain</keyword>
<dbReference type="InterPro" id="IPR007110">
    <property type="entry name" value="Ig-like_dom"/>
</dbReference>
<feature type="domain" description="PH" evidence="10">
    <location>
        <begin position="683"/>
        <end position="793"/>
    </location>
</feature>
<dbReference type="InterPro" id="IPR000219">
    <property type="entry name" value="DH_dom"/>
</dbReference>
<dbReference type="Pfam" id="PF00621">
    <property type="entry name" value="RhoGEF"/>
    <property type="match status" value="1"/>
</dbReference>
<dbReference type="InterPro" id="IPR011009">
    <property type="entry name" value="Kinase-like_dom_sf"/>
</dbReference>
<dbReference type="InterPro" id="IPR001849">
    <property type="entry name" value="PH_domain"/>
</dbReference>
<feature type="compositionally biased region" description="Low complexity" evidence="8">
    <location>
        <begin position="193"/>
        <end position="213"/>
    </location>
</feature>
<dbReference type="PANTHER" id="PTHR22826">
    <property type="entry name" value="RHO GUANINE EXCHANGE FACTOR-RELATED"/>
    <property type="match status" value="1"/>
</dbReference>
<dbReference type="Gene3D" id="2.30.29.30">
    <property type="entry name" value="Pleckstrin-homology domain (PH domain)/Phosphotyrosine-binding domain (PTB)"/>
    <property type="match status" value="1"/>
</dbReference>
<feature type="region of interest" description="Disordered" evidence="8">
    <location>
        <begin position="122"/>
        <end position="223"/>
    </location>
</feature>
<dbReference type="SUPFAM" id="SSF50729">
    <property type="entry name" value="PH domain-like"/>
    <property type="match status" value="1"/>
</dbReference>
<dbReference type="Pfam" id="PF22697">
    <property type="entry name" value="SOS1_NGEF_PH"/>
    <property type="match status" value="1"/>
</dbReference>
<feature type="domain" description="Ig-like" evidence="13">
    <location>
        <begin position="928"/>
        <end position="1044"/>
    </location>
</feature>
<protein>
    <submittedName>
        <fullName evidence="14">Triple functional domain protein</fullName>
    </submittedName>
</protein>
<evidence type="ECO:0000256" key="7">
    <source>
        <dbReference type="PROSITE-ProRule" id="PRU10141"/>
    </source>
</evidence>
<dbReference type="InterPro" id="IPR013098">
    <property type="entry name" value="Ig_I-set"/>
</dbReference>
<dbReference type="SUPFAM" id="SSF48726">
    <property type="entry name" value="Immunoglobulin"/>
    <property type="match status" value="1"/>
</dbReference>
<dbReference type="PROSITE" id="PS00107">
    <property type="entry name" value="PROTEIN_KINASE_ATP"/>
    <property type="match status" value="1"/>
</dbReference>
<dbReference type="EMBL" id="KQ976480">
    <property type="protein sequence ID" value="KYM83749.1"/>
    <property type="molecule type" value="Genomic_DNA"/>
</dbReference>
<dbReference type="Gene3D" id="2.60.40.10">
    <property type="entry name" value="Immunoglobulins"/>
    <property type="match status" value="1"/>
</dbReference>
<feature type="region of interest" description="Disordered" evidence="8">
    <location>
        <begin position="252"/>
        <end position="343"/>
    </location>
</feature>
<evidence type="ECO:0000256" key="5">
    <source>
        <dbReference type="ARBA" id="ARBA00022658"/>
    </source>
</evidence>
<evidence type="ECO:0000256" key="4">
    <source>
        <dbReference type="ARBA" id="ARBA00022490"/>
    </source>
</evidence>
<feature type="domain" description="DH" evidence="11">
    <location>
        <begin position="482"/>
        <end position="665"/>
    </location>
</feature>
<feature type="region of interest" description="Disordered" evidence="8">
    <location>
        <begin position="852"/>
        <end position="871"/>
    </location>
</feature>
<dbReference type="Gene3D" id="2.30.30.40">
    <property type="entry name" value="SH3 Domains"/>
    <property type="match status" value="1"/>
</dbReference>
<dbReference type="InterPro" id="IPR001452">
    <property type="entry name" value="SH3_domain"/>
</dbReference>
<keyword evidence="15" id="KW-1185">Reference proteome</keyword>
<feature type="compositionally biased region" description="Polar residues" evidence="8">
    <location>
        <begin position="264"/>
        <end position="274"/>
    </location>
</feature>
<evidence type="ECO:0000256" key="1">
    <source>
        <dbReference type="ARBA" id="ARBA00004496"/>
    </source>
</evidence>
<feature type="binding site" evidence="7">
    <location>
        <position position="1182"/>
    </location>
    <ligand>
        <name>ATP</name>
        <dbReference type="ChEBI" id="CHEBI:30616"/>
    </ligand>
</feature>
<feature type="domain" description="SH3" evidence="9">
    <location>
        <begin position="58"/>
        <end position="143"/>
    </location>
</feature>
<dbReference type="GO" id="GO:0005737">
    <property type="term" value="C:cytoplasm"/>
    <property type="evidence" value="ECO:0007669"/>
    <property type="project" value="UniProtKB-SubCell"/>
</dbReference>
<dbReference type="GO" id="GO:0019898">
    <property type="term" value="C:extrinsic component of membrane"/>
    <property type="evidence" value="ECO:0007669"/>
    <property type="project" value="TreeGrafter"/>
</dbReference>
<dbReference type="CDD" id="cd13241">
    <property type="entry name" value="PH2_Kalirin_Trio_p63RhoGEF"/>
    <property type="match status" value="1"/>
</dbReference>
<dbReference type="GO" id="GO:0007411">
    <property type="term" value="P:axon guidance"/>
    <property type="evidence" value="ECO:0007669"/>
    <property type="project" value="TreeGrafter"/>
</dbReference>
<evidence type="ECO:0000259" key="12">
    <source>
        <dbReference type="PROSITE" id="PS50011"/>
    </source>
</evidence>
<dbReference type="Gene3D" id="1.20.900.10">
    <property type="entry name" value="Dbl homology (DH) domain"/>
    <property type="match status" value="1"/>
</dbReference>
<dbReference type="PROSITE" id="PS50010">
    <property type="entry name" value="DH_2"/>
    <property type="match status" value="1"/>
</dbReference>
<dbReference type="InterPro" id="IPR013783">
    <property type="entry name" value="Ig-like_fold"/>
</dbReference>
<dbReference type="Pfam" id="PF07679">
    <property type="entry name" value="I-set"/>
    <property type="match status" value="1"/>
</dbReference>
<evidence type="ECO:0000259" key="11">
    <source>
        <dbReference type="PROSITE" id="PS50010"/>
    </source>
</evidence>
<dbReference type="PROSITE" id="PS50011">
    <property type="entry name" value="PROTEIN_KINASE_DOM"/>
    <property type="match status" value="1"/>
</dbReference>
<evidence type="ECO:0000256" key="8">
    <source>
        <dbReference type="SAM" id="MobiDB-lite"/>
    </source>
</evidence>
<dbReference type="SUPFAM" id="SSF48065">
    <property type="entry name" value="DBL homology domain (DH-domain)"/>
    <property type="match status" value="1"/>
</dbReference>
<dbReference type="InterPro" id="IPR035899">
    <property type="entry name" value="DBL_dom_sf"/>
</dbReference>
<evidence type="ECO:0000259" key="9">
    <source>
        <dbReference type="PROSITE" id="PS50002"/>
    </source>
</evidence>
<dbReference type="GO" id="GO:0005524">
    <property type="term" value="F:ATP binding"/>
    <property type="evidence" value="ECO:0007669"/>
    <property type="project" value="UniProtKB-UniRule"/>
</dbReference>
<evidence type="ECO:0000313" key="15">
    <source>
        <dbReference type="Proteomes" id="UP000078540"/>
    </source>
</evidence>
<feature type="compositionally biased region" description="Polar residues" evidence="8">
    <location>
        <begin position="214"/>
        <end position="223"/>
    </location>
</feature>
<dbReference type="InterPro" id="IPR055251">
    <property type="entry name" value="SOS1_NGEF_PH"/>
</dbReference>
<proteinExistence type="inferred from homology"/>
<dbReference type="InterPro" id="IPR000719">
    <property type="entry name" value="Prot_kinase_dom"/>
</dbReference>
<dbReference type="SUPFAM" id="SSF56112">
    <property type="entry name" value="Protein kinase-like (PK-like)"/>
    <property type="match status" value="1"/>
</dbReference>
<dbReference type="SMART" id="SM00325">
    <property type="entry name" value="RhoGEF"/>
    <property type="match status" value="1"/>
</dbReference>
<dbReference type="Gene3D" id="1.10.510.10">
    <property type="entry name" value="Transferase(Phosphotransferase) domain 1"/>
    <property type="match status" value="1"/>
</dbReference>
<dbReference type="SUPFAM" id="SSF81995">
    <property type="entry name" value="beta-sandwich domain of Sec23/24"/>
    <property type="match status" value="1"/>
</dbReference>
<dbReference type="Proteomes" id="UP000078540">
    <property type="component" value="Unassembled WGS sequence"/>
</dbReference>
<dbReference type="Pfam" id="PF00069">
    <property type="entry name" value="Pkinase"/>
    <property type="match status" value="1"/>
</dbReference>
<dbReference type="PROSITE" id="PS50003">
    <property type="entry name" value="PH_DOMAIN"/>
    <property type="match status" value="1"/>
</dbReference>